<reference evidence="1" key="1">
    <citation type="submission" date="2021-01" db="EMBL/GenBank/DDBJ databases">
        <authorList>
            <person name="Corre E."/>
            <person name="Pelletier E."/>
            <person name="Niang G."/>
            <person name="Scheremetjew M."/>
            <person name="Finn R."/>
            <person name="Kale V."/>
            <person name="Holt S."/>
            <person name="Cochrane G."/>
            <person name="Meng A."/>
            <person name="Brown T."/>
            <person name="Cohen L."/>
        </authorList>
    </citation>
    <scope>NUCLEOTIDE SEQUENCE</scope>
    <source>
        <strain evidence="1">CCMP325</strain>
    </source>
</reference>
<dbReference type="EMBL" id="HBEO01033895">
    <property type="protein sequence ID" value="CAD8507053.1"/>
    <property type="molecule type" value="Transcribed_RNA"/>
</dbReference>
<accession>A0A7S0I018</accession>
<name>A0A7S0I018_9CRYP</name>
<gene>
    <name evidence="1" type="ORF">HPHI1048_LOCUS22926</name>
</gene>
<protein>
    <submittedName>
        <fullName evidence="1">Uncharacterized protein</fullName>
    </submittedName>
</protein>
<sequence>MLCRRSSELLILSQLHSLRLSSTCGSPRGSWKTKRQPGIPTCRRGSCSAAPKLFSGLQASSFCGRRTSVYARQQHDFSEEQVSTRCLGCISCSSSSMAVMSGPSIDSNGDIREDGGLGTMKRAQGLGPSIDREGNYRAVQAQGSVRR</sequence>
<dbReference type="AlphaFoldDB" id="A0A7S0I018"/>
<evidence type="ECO:0000313" key="1">
    <source>
        <dbReference type="EMBL" id="CAD8507053.1"/>
    </source>
</evidence>
<proteinExistence type="predicted"/>
<organism evidence="1">
    <name type="scientific">Hanusia phi</name>
    <dbReference type="NCBI Taxonomy" id="3032"/>
    <lineage>
        <taxon>Eukaryota</taxon>
        <taxon>Cryptophyceae</taxon>
        <taxon>Pyrenomonadales</taxon>
        <taxon>Geminigeraceae</taxon>
        <taxon>Hanusia</taxon>
    </lineage>
</organism>